<accession>A0ACC5T4W9</accession>
<sequence length="499" mass="55091">MGVVAALPAGALYAVADLDACTSWHAARGSCRFHHARLAQPADHAGRGVTHPFRSCRAAMNTQDYESWGRLDRRPRQGISPDDYEDRIGSIEPETFLPFGNGRSYGDSCHNDLGVLIDNRRHARILAFDPGTGMMTCEAGITLGDVLARAIPHRFFLPVTPGTAFVTIGGALANDVHGKNHHARGTFGNHVTGFTLLRSNGERLTCTPQENPELFAATIGGMGLTGLILTVSLRLNKVPSPHVQQHAIRFDNLDEYFGLVDGVDEEHEYSVAWIDQLATGRRMGRGVLLAGDHADGSCEFPDMPKGMKLSVPFSPPFNLLNFATLKAFNEYYFRKEKPGETVSTVPWTSYFYPLDAIGAWNRLYGPKGLYQHQSVYPAENAREITAILMDTARRAGHASFLTVLKRFGNVASRGLLSFPRPGFTLTLDFANQGERTVKLLDRLDAIVIEAEGAINPYKDARMSPQVFEKSFTSWRKLEALRDPALTSNFWRRTALALSK</sequence>
<comment type="caution">
    <text evidence="1">The sequence shown here is derived from an EMBL/GenBank/DDBJ whole genome shotgun (WGS) entry which is preliminary data.</text>
</comment>
<evidence type="ECO:0000313" key="1">
    <source>
        <dbReference type="EMBL" id="MBP1876177.1"/>
    </source>
</evidence>
<proteinExistence type="predicted"/>
<reference evidence="1" key="1">
    <citation type="submission" date="2021-03" db="EMBL/GenBank/DDBJ databases">
        <title>Genomic Encyclopedia of Type Strains, Phase IV (KMG-IV): sequencing the most valuable type-strain genomes for metagenomic binning, comparative biology and taxonomic classification.</title>
        <authorList>
            <person name="Goeker M."/>
        </authorList>
    </citation>
    <scope>NUCLEOTIDE SEQUENCE</scope>
    <source>
        <strain evidence="1">DSM 18131</strain>
    </source>
</reference>
<keyword evidence="2" id="KW-1185">Reference proteome</keyword>
<protein>
    <submittedName>
        <fullName evidence="1">FAD/FMN-containing dehydrogenase</fullName>
    </submittedName>
</protein>
<evidence type="ECO:0000313" key="2">
    <source>
        <dbReference type="Proteomes" id="UP000823773"/>
    </source>
</evidence>
<gene>
    <name evidence="1" type="ORF">J2Z19_005926</name>
</gene>
<name>A0ACC5T4W9_ENSAD</name>
<dbReference type="Proteomes" id="UP000823773">
    <property type="component" value="Unassembled WGS sequence"/>
</dbReference>
<organism evidence="1 2">
    <name type="scientific">Ensifer adhaerens</name>
    <name type="common">Sinorhizobium morelense</name>
    <dbReference type="NCBI Taxonomy" id="106592"/>
    <lineage>
        <taxon>Bacteria</taxon>
        <taxon>Pseudomonadati</taxon>
        <taxon>Pseudomonadota</taxon>
        <taxon>Alphaproteobacteria</taxon>
        <taxon>Hyphomicrobiales</taxon>
        <taxon>Rhizobiaceae</taxon>
        <taxon>Sinorhizobium/Ensifer group</taxon>
        <taxon>Ensifer</taxon>
    </lineage>
</organism>
<dbReference type="EMBL" id="JAGGJR010000015">
    <property type="protein sequence ID" value="MBP1876177.1"/>
    <property type="molecule type" value="Genomic_DNA"/>
</dbReference>